<dbReference type="EMBL" id="VZCY01000089">
    <property type="protein sequence ID" value="MQN10388.1"/>
    <property type="molecule type" value="Genomic_DNA"/>
</dbReference>
<sequence>MCNPTASKKAPSERLPGGIDWHCHILPGVDDGCQEVKKSLEMLCFYEGAGMRDVWLTPHIMEDVPNETTHLRQVFADFQKQYQQDFAERNPADRIMLRLHLAAENMLDALFEKRLKANDLLPLGEDGKLLLVETSIFSAPMNFHALLERIKSKGYTPVLAHPERYLYMEKRDYEKLKLMGIKFQRNAFSIDGQYGKKVQKRCKWLMKHDMYDMVGSDMHRLGIFRQYW</sequence>
<evidence type="ECO:0000313" key="6">
    <source>
        <dbReference type="Proteomes" id="UP000406735"/>
    </source>
</evidence>
<dbReference type="InterPro" id="IPR016195">
    <property type="entry name" value="Pol/histidinol_Pase-like"/>
</dbReference>
<evidence type="ECO:0000256" key="2">
    <source>
        <dbReference type="ARBA" id="ARBA00013064"/>
    </source>
</evidence>
<evidence type="ECO:0000256" key="4">
    <source>
        <dbReference type="ARBA" id="ARBA00051722"/>
    </source>
</evidence>
<evidence type="ECO:0000313" key="5">
    <source>
        <dbReference type="EMBL" id="MQN10388.1"/>
    </source>
</evidence>
<reference evidence="5 6" key="1">
    <citation type="submission" date="2019-09" db="EMBL/GenBank/DDBJ databases">
        <title>Distinct polysaccharide growth profiles of human intestinal Prevotella copri isolates.</title>
        <authorList>
            <person name="Fehlner-Peach H."/>
            <person name="Magnabosco C."/>
            <person name="Raghavan V."/>
            <person name="Scher J.U."/>
            <person name="Tett A."/>
            <person name="Cox L.M."/>
            <person name="Gottsegen C."/>
            <person name="Watters A."/>
            <person name="Wiltshire- Gordon J.D."/>
            <person name="Segata N."/>
            <person name="Bonneau R."/>
            <person name="Littman D.R."/>
        </authorList>
    </citation>
    <scope>NUCLEOTIDE SEQUENCE [LARGE SCALE GENOMIC DNA]</scope>
    <source>
        <strain evidence="6">iK21513</strain>
    </source>
</reference>
<dbReference type="PANTHER" id="PTHR39181">
    <property type="entry name" value="TYROSINE-PROTEIN PHOSPHATASE YWQE"/>
    <property type="match status" value="1"/>
</dbReference>
<comment type="similarity">
    <text evidence="1">Belongs to the metallo-dependent hydrolases superfamily. CpsB/CapC family.</text>
</comment>
<name>A0A6A7VWC7_9BACT</name>
<dbReference type="InterPro" id="IPR016667">
    <property type="entry name" value="Caps_polysacc_synth_CpsB/CapC"/>
</dbReference>
<dbReference type="SUPFAM" id="SSF89550">
    <property type="entry name" value="PHP domain-like"/>
    <property type="match status" value="1"/>
</dbReference>
<gene>
    <name evidence="5" type="ORF">F7D97_10790</name>
</gene>
<dbReference type="Proteomes" id="UP000406735">
    <property type="component" value="Unassembled WGS sequence"/>
</dbReference>
<dbReference type="AlphaFoldDB" id="A0A6A7VWC7"/>
<dbReference type="EC" id="3.1.3.48" evidence="2"/>
<evidence type="ECO:0000256" key="1">
    <source>
        <dbReference type="ARBA" id="ARBA00005750"/>
    </source>
</evidence>
<comment type="caution">
    <text evidence="5">The sequence shown here is derived from an EMBL/GenBank/DDBJ whole genome shotgun (WGS) entry which is preliminary data.</text>
</comment>
<dbReference type="Gene3D" id="3.20.20.140">
    <property type="entry name" value="Metal-dependent hydrolases"/>
    <property type="match status" value="1"/>
</dbReference>
<dbReference type="GO" id="GO:0004725">
    <property type="term" value="F:protein tyrosine phosphatase activity"/>
    <property type="evidence" value="ECO:0007669"/>
    <property type="project" value="UniProtKB-EC"/>
</dbReference>
<accession>A0A6A7VWC7</accession>
<dbReference type="GO" id="GO:0030145">
    <property type="term" value="F:manganese ion binding"/>
    <property type="evidence" value="ECO:0007669"/>
    <property type="project" value="InterPro"/>
</dbReference>
<comment type="catalytic activity">
    <reaction evidence="4">
        <text>O-phospho-L-tyrosyl-[protein] + H2O = L-tyrosyl-[protein] + phosphate</text>
        <dbReference type="Rhea" id="RHEA:10684"/>
        <dbReference type="Rhea" id="RHEA-COMP:10136"/>
        <dbReference type="Rhea" id="RHEA-COMP:20101"/>
        <dbReference type="ChEBI" id="CHEBI:15377"/>
        <dbReference type="ChEBI" id="CHEBI:43474"/>
        <dbReference type="ChEBI" id="CHEBI:46858"/>
        <dbReference type="ChEBI" id="CHEBI:61978"/>
        <dbReference type="EC" id="3.1.3.48"/>
    </reaction>
</comment>
<dbReference type="PANTHER" id="PTHR39181:SF1">
    <property type="entry name" value="TYROSINE-PROTEIN PHOSPHATASE YWQE"/>
    <property type="match status" value="1"/>
</dbReference>
<dbReference type="Pfam" id="PF19567">
    <property type="entry name" value="CpsB_CapC"/>
    <property type="match status" value="1"/>
</dbReference>
<evidence type="ECO:0000256" key="3">
    <source>
        <dbReference type="ARBA" id="ARBA00022801"/>
    </source>
</evidence>
<protein>
    <recommendedName>
        <fullName evidence="2">protein-tyrosine-phosphatase</fullName>
        <ecNumber evidence="2">3.1.3.48</ecNumber>
    </recommendedName>
</protein>
<dbReference type="PIRSF" id="PIRSF016557">
    <property type="entry name" value="Caps_synth_CpsB"/>
    <property type="match status" value="1"/>
</dbReference>
<keyword evidence="3" id="KW-0378">Hydrolase</keyword>
<organism evidence="5 6">
    <name type="scientific">Segatella copri</name>
    <dbReference type="NCBI Taxonomy" id="165179"/>
    <lineage>
        <taxon>Bacteria</taxon>
        <taxon>Pseudomonadati</taxon>
        <taxon>Bacteroidota</taxon>
        <taxon>Bacteroidia</taxon>
        <taxon>Bacteroidales</taxon>
        <taxon>Prevotellaceae</taxon>
        <taxon>Segatella</taxon>
    </lineage>
</organism>
<proteinExistence type="inferred from homology"/>